<reference evidence="1" key="1">
    <citation type="submission" date="2014-09" db="EMBL/GenBank/DDBJ databases">
        <authorList>
            <person name="Magalhaes I.L.F."/>
            <person name="Oliveira U."/>
            <person name="Santos F.R."/>
            <person name="Vidigal T.H.D.A."/>
            <person name="Brescovit A.D."/>
            <person name="Santos A.J."/>
        </authorList>
    </citation>
    <scope>NUCLEOTIDE SEQUENCE</scope>
    <source>
        <tissue evidence="1">Shoot tissue taken approximately 20 cm above the soil surface</tissue>
    </source>
</reference>
<sequence length="16" mass="1842">MPASYAFILFFLFGFA</sequence>
<reference evidence="1" key="2">
    <citation type="journal article" date="2015" name="Data Brief">
        <title>Shoot transcriptome of the giant reed, Arundo donax.</title>
        <authorList>
            <person name="Barrero R.A."/>
            <person name="Guerrero F.D."/>
            <person name="Moolhuijzen P."/>
            <person name="Goolsby J.A."/>
            <person name="Tidwell J."/>
            <person name="Bellgard S.E."/>
            <person name="Bellgard M.I."/>
        </authorList>
    </citation>
    <scope>NUCLEOTIDE SEQUENCE</scope>
    <source>
        <tissue evidence="1">Shoot tissue taken approximately 20 cm above the soil surface</tissue>
    </source>
</reference>
<dbReference type="EMBL" id="GBRH01271428">
    <property type="protein sequence ID" value="JAD26467.1"/>
    <property type="molecule type" value="Transcribed_RNA"/>
</dbReference>
<organism evidence="1">
    <name type="scientific">Arundo donax</name>
    <name type="common">Giant reed</name>
    <name type="synonym">Donax arundinaceus</name>
    <dbReference type="NCBI Taxonomy" id="35708"/>
    <lineage>
        <taxon>Eukaryota</taxon>
        <taxon>Viridiplantae</taxon>
        <taxon>Streptophyta</taxon>
        <taxon>Embryophyta</taxon>
        <taxon>Tracheophyta</taxon>
        <taxon>Spermatophyta</taxon>
        <taxon>Magnoliopsida</taxon>
        <taxon>Liliopsida</taxon>
        <taxon>Poales</taxon>
        <taxon>Poaceae</taxon>
        <taxon>PACMAD clade</taxon>
        <taxon>Arundinoideae</taxon>
        <taxon>Arundineae</taxon>
        <taxon>Arundo</taxon>
    </lineage>
</organism>
<dbReference type="AlphaFoldDB" id="A0A0A8YV47"/>
<evidence type="ECO:0000313" key="1">
    <source>
        <dbReference type="EMBL" id="JAD26467.1"/>
    </source>
</evidence>
<accession>A0A0A8YV47</accession>
<name>A0A0A8YV47_ARUDO</name>
<proteinExistence type="predicted"/>
<protein>
    <submittedName>
        <fullName evidence="1">Uncharacterized protein</fullName>
    </submittedName>
</protein>